<dbReference type="EMBL" id="MFLC01000025">
    <property type="protein sequence ID" value="OGG54970.1"/>
    <property type="molecule type" value="Genomic_DNA"/>
</dbReference>
<comment type="caution">
    <text evidence="1">The sequence shown here is derived from an EMBL/GenBank/DDBJ whole genome shotgun (WGS) entry which is preliminary data.</text>
</comment>
<proteinExistence type="predicted"/>
<accession>A0A1F6D0X5</accession>
<protein>
    <submittedName>
        <fullName evidence="1">Uncharacterized protein</fullName>
    </submittedName>
</protein>
<sequence>MKNGFVYKKILALVLILTILAPGAFLAVPHRASAQALDIIGGPSNILSAGFNAISAISDVITSMGIQALVIKEYVLDPLVPMLREIIIKSITASIVNWINGGFQGSPSFITNLDLFLLDIADQVAGRFIEGSDLAFLCRPFQLKVRLAIALDYYAPVKKKVACTLTGAIKNVQDAFGNFSNGSAWNNWLEVSINPNNNALWAYSESQSTLLEEIERRQNQKLTTLDWGSGFQSQEVCSDSGGGAGGATISAQVGNTVYGCTISTPGATIVDTLDETLGTGLRQLEIADELNEIIGALLAQLGKQLLGGSSGGLSGLSKGSGGRSSYVDQLTQESRDFSSLRDKMLETIRGNMQDENRYRIAKQDSLNATLTARGKVEALRQCYLEKAALNQTLYYHTETSVTSFTPTELLSRAASASSTVQALLLPIQIRVTGDITTVDNLTGQLVAIRSRVETAPTVGLLNTAVNDYQILLQSGRLHTIKGVFDAELERDGYPGENHSFARGIIRDMTTLNAQTDRDAEQCRVLTISSQLL</sequence>
<name>A0A1F6D0X5_9BACT</name>
<evidence type="ECO:0000313" key="2">
    <source>
        <dbReference type="Proteomes" id="UP000177659"/>
    </source>
</evidence>
<reference evidence="1 2" key="1">
    <citation type="journal article" date="2016" name="Nat. Commun.">
        <title>Thousands of microbial genomes shed light on interconnected biogeochemical processes in an aquifer system.</title>
        <authorList>
            <person name="Anantharaman K."/>
            <person name="Brown C.T."/>
            <person name="Hug L.A."/>
            <person name="Sharon I."/>
            <person name="Castelle C.J."/>
            <person name="Probst A.J."/>
            <person name="Thomas B.C."/>
            <person name="Singh A."/>
            <person name="Wilkins M.J."/>
            <person name="Karaoz U."/>
            <person name="Brodie E.L."/>
            <person name="Williams K.H."/>
            <person name="Hubbard S.S."/>
            <person name="Banfield J.F."/>
        </authorList>
    </citation>
    <scope>NUCLEOTIDE SEQUENCE [LARGE SCALE GENOMIC DNA]</scope>
</reference>
<evidence type="ECO:0000313" key="1">
    <source>
        <dbReference type="EMBL" id="OGG54970.1"/>
    </source>
</evidence>
<dbReference type="Proteomes" id="UP000177659">
    <property type="component" value="Unassembled WGS sequence"/>
</dbReference>
<gene>
    <name evidence="1" type="ORF">A3D62_02905</name>
</gene>
<dbReference type="AlphaFoldDB" id="A0A1F6D0X5"/>
<organism evidence="1 2">
    <name type="scientific">Candidatus Kaiserbacteria bacterium RIFCSPHIGHO2_02_FULL_49_11</name>
    <dbReference type="NCBI Taxonomy" id="1798489"/>
    <lineage>
        <taxon>Bacteria</taxon>
        <taxon>Candidatus Kaiseribacteriota</taxon>
    </lineage>
</organism>